<dbReference type="AlphaFoldDB" id="A0A814TGL9"/>
<dbReference type="Pfam" id="PF01436">
    <property type="entry name" value="NHL"/>
    <property type="match status" value="2"/>
</dbReference>
<dbReference type="EMBL" id="CAJNOE010000343">
    <property type="protein sequence ID" value="CAF1161936.1"/>
    <property type="molecule type" value="Genomic_DNA"/>
</dbReference>
<dbReference type="InterPro" id="IPR050952">
    <property type="entry name" value="TRIM-NHL_E3_ligases"/>
</dbReference>
<gene>
    <name evidence="3" type="ORF">IZO911_LOCUS26379</name>
</gene>
<dbReference type="GO" id="GO:0008270">
    <property type="term" value="F:zinc ion binding"/>
    <property type="evidence" value="ECO:0007669"/>
    <property type="project" value="UniProtKB-KW"/>
</dbReference>
<dbReference type="InterPro" id="IPR011042">
    <property type="entry name" value="6-blade_b-propeller_TolB-like"/>
</dbReference>
<evidence type="ECO:0000256" key="2">
    <source>
        <dbReference type="PROSITE-ProRule" id="PRU00504"/>
    </source>
</evidence>
<dbReference type="GO" id="GO:0000209">
    <property type="term" value="P:protein polyubiquitination"/>
    <property type="evidence" value="ECO:0007669"/>
    <property type="project" value="TreeGrafter"/>
</dbReference>
<dbReference type="Gene3D" id="2.120.10.30">
    <property type="entry name" value="TolB, C-terminal domain"/>
    <property type="match status" value="2"/>
</dbReference>
<dbReference type="PANTHER" id="PTHR24104">
    <property type="entry name" value="E3 UBIQUITIN-PROTEIN LIGASE NHLRC1-RELATED"/>
    <property type="match status" value="1"/>
</dbReference>
<dbReference type="GO" id="GO:0043161">
    <property type="term" value="P:proteasome-mediated ubiquitin-dependent protein catabolic process"/>
    <property type="evidence" value="ECO:0007669"/>
    <property type="project" value="TreeGrafter"/>
</dbReference>
<dbReference type="Pfam" id="PF17170">
    <property type="entry name" value="DUF5128"/>
    <property type="match status" value="1"/>
</dbReference>
<dbReference type="SUPFAM" id="SSF63829">
    <property type="entry name" value="Calcium-dependent phosphotriesterase"/>
    <property type="match status" value="1"/>
</dbReference>
<evidence type="ECO:0000313" key="3">
    <source>
        <dbReference type="EMBL" id="CAF1161936.1"/>
    </source>
</evidence>
<sequence length="292" mass="32758">MVLVMGSVENSKTVAGGYGLGSTSRELCFPYGLAFDDDQTMIIADWGNHRIVRWKIRDTNGQVIAGGNGQGNELNQLNCPTDLLIDKQTNSLIICDHGNRRVVQWSRVDGTTEGKILLDDITCWGLAMDNQRYLYISDIEKNEVIRYHMEDNNRTIVAGGHERGFGLDQLNGPTYIFVDQHQTLYVSDTWNHRVMKWDKDATEGSIIVRGFPRGLFVDVKGDVYVADYGSHQLICWPKGETKGTVIAGGNAGGEEANQLYYPWGLSSDRQGNLYVADHSNHRIQRFPVKQTN</sequence>
<dbReference type="InterPro" id="IPR001258">
    <property type="entry name" value="NHL_repeat"/>
</dbReference>
<feature type="repeat" description="NHL" evidence="2">
    <location>
        <begin position="253"/>
        <end position="289"/>
    </location>
</feature>
<dbReference type="Proteomes" id="UP000663860">
    <property type="component" value="Unassembled WGS sequence"/>
</dbReference>
<dbReference type="GO" id="GO:0061630">
    <property type="term" value="F:ubiquitin protein ligase activity"/>
    <property type="evidence" value="ECO:0007669"/>
    <property type="project" value="TreeGrafter"/>
</dbReference>
<protein>
    <submittedName>
        <fullName evidence="3">Uncharacterized protein</fullName>
    </submittedName>
</protein>
<dbReference type="PANTHER" id="PTHR24104:SF25">
    <property type="entry name" value="PROTEIN LIN-41"/>
    <property type="match status" value="1"/>
</dbReference>
<name>A0A814TGL9_9BILA</name>
<accession>A0A814TGL9</accession>
<proteinExistence type="predicted"/>
<organism evidence="3 4">
    <name type="scientific">Adineta steineri</name>
    <dbReference type="NCBI Taxonomy" id="433720"/>
    <lineage>
        <taxon>Eukaryota</taxon>
        <taxon>Metazoa</taxon>
        <taxon>Spiralia</taxon>
        <taxon>Gnathifera</taxon>
        <taxon>Rotifera</taxon>
        <taxon>Eurotatoria</taxon>
        <taxon>Bdelloidea</taxon>
        <taxon>Adinetida</taxon>
        <taxon>Adinetidae</taxon>
        <taxon>Adineta</taxon>
    </lineage>
</organism>
<comment type="caution">
    <text evidence="3">The sequence shown here is derived from an EMBL/GenBank/DDBJ whole genome shotgun (WGS) entry which is preliminary data.</text>
</comment>
<reference evidence="3" key="1">
    <citation type="submission" date="2021-02" db="EMBL/GenBank/DDBJ databases">
        <authorList>
            <person name="Nowell W R."/>
        </authorList>
    </citation>
    <scope>NUCLEOTIDE SEQUENCE</scope>
</reference>
<feature type="repeat" description="NHL" evidence="2">
    <location>
        <begin position="161"/>
        <end position="200"/>
    </location>
</feature>
<dbReference type="PROSITE" id="PS51125">
    <property type="entry name" value="NHL"/>
    <property type="match status" value="2"/>
</dbReference>
<evidence type="ECO:0000313" key="4">
    <source>
        <dbReference type="Proteomes" id="UP000663860"/>
    </source>
</evidence>
<dbReference type="CDD" id="cd05819">
    <property type="entry name" value="NHL"/>
    <property type="match status" value="1"/>
</dbReference>
<evidence type="ECO:0000256" key="1">
    <source>
        <dbReference type="ARBA" id="ARBA00022737"/>
    </source>
</evidence>
<keyword evidence="1" id="KW-0677">Repeat</keyword>